<evidence type="ECO:0000313" key="1">
    <source>
        <dbReference type="EMBL" id="VAW95029.1"/>
    </source>
</evidence>
<dbReference type="InterPro" id="IPR019734">
    <property type="entry name" value="TPR_rpt"/>
</dbReference>
<dbReference type="EMBL" id="UOFV01000042">
    <property type="protein sequence ID" value="VAW95029.1"/>
    <property type="molecule type" value="Genomic_DNA"/>
</dbReference>
<proteinExistence type="predicted"/>
<dbReference type="SMART" id="SM00028">
    <property type="entry name" value="TPR"/>
    <property type="match status" value="2"/>
</dbReference>
<feature type="non-terminal residue" evidence="1">
    <location>
        <position position="462"/>
    </location>
</feature>
<name>A0A3B1A9W6_9ZZZZ</name>
<dbReference type="AlphaFoldDB" id="A0A3B1A9W6"/>
<reference evidence="1" key="1">
    <citation type="submission" date="2018-06" db="EMBL/GenBank/DDBJ databases">
        <authorList>
            <person name="Zhirakovskaya E."/>
        </authorList>
    </citation>
    <scope>NUCLEOTIDE SEQUENCE</scope>
</reference>
<sequence>MGLIVFFSKPFRFFASSFVAGLGALIFPLTLFATPLPAAVKDPHYGVVLYEFYQQNYFSAAVNLLTAEQLKRLKHHGADSELLLGGLYLSYGLHSDAEKIFTKLIDDAVVPEVRDRAWFYLGKIRYQKQLFTEAETALSRVGDALDESLQEEFRILKANLLMAQEKYTEAATALEGLVENEGEQKANYARFNLGVALIRASRKNADQEKGDHEKDDREAMGMNLLREVAELKSSASDQKALRDKANLVLGFSLIDTMPVVAKQFLQRVRLQGPFSNKALLGLGWAEVKLQRYEAALVPWEELATRERTDPAVFEALLGKGNALERLRAFPQAMQSYKNAIAIFERELDALNNTVVAVKAGRLWADLLGQVSRTEMGWFWEAELLPNTPEARYLPVVMAEHGFHEAIKNLRDLWFLDRNLSRWMTEVPALENMLALRRATYEAQLDKLTPEQTLGHVQDVRIS</sequence>
<dbReference type="SUPFAM" id="SSF48452">
    <property type="entry name" value="TPR-like"/>
    <property type="match status" value="1"/>
</dbReference>
<dbReference type="Gene3D" id="1.25.40.10">
    <property type="entry name" value="Tetratricopeptide repeat domain"/>
    <property type="match status" value="2"/>
</dbReference>
<accession>A0A3B1A9W6</accession>
<dbReference type="InterPro" id="IPR011990">
    <property type="entry name" value="TPR-like_helical_dom_sf"/>
</dbReference>
<protein>
    <submittedName>
        <fullName evidence="1">Uncharacterized protein</fullName>
    </submittedName>
</protein>
<gene>
    <name evidence="1" type="ORF">MNBD_GAMMA19-439</name>
</gene>
<organism evidence="1">
    <name type="scientific">hydrothermal vent metagenome</name>
    <dbReference type="NCBI Taxonomy" id="652676"/>
    <lineage>
        <taxon>unclassified sequences</taxon>
        <taxon>metagenomes</taxon>
        <taxon>ecological metagenomes</taxon>
    </lineage>
</organism>
<dbReference type="Pfam" id="PF13432">
    <property type="entry name" value="TPR_16"/>
    <property type="match status" value="2"/>
</dbReference>